<gene>
    <name evidence="1" type="ORF">M9Y10_009386</name>
</gene>
<evidence type="ECO:0000313" key="1">
    <source>
        <dbReference type="EMBL" id="KAK8866424.1"/>
    </source>
</evidence>
<protein>
    <recommendedName>
        <fullName evidence="3">L-Fucosyltransferase</fullName>
    </recommendedName>
</protein>
<dbReference type="Gene3D" id="3.40.50.11350">
    <property type="match status" value="1"/>
</dbReference>
<organism evidence="1 2">
    <name type="scientific">Tritrichomonas musculus</name>
    <dbReference type="NCBI Taxonomy" id="1915356"/>
    <lineage>
        <taxon>Eukaryota</taxon>
        <taxon>Metamonada</taxon>
        <taxon>Parabasalia</taxon>
        <taxon>Tritrichomonadida</taxon>
        <taxon>Tritrichomonadidae</taxon>
        <taxon>Tritrichomonas</taxon>
    </lineage>
</organism>
<name>A0ABR2IPL2_9EUKA</name>
<evidence type="ECO:0000313" key="2">
    <source>
        <dbReference type="Proteomes" id="UP001470230"/>
    </source>
</evidence>
<dbReference type="EMBL" id="JAPFFF010000015">
    <property type="protein sequence ID" value="KAK8866424.1"/>
    <property type="molecule type" value="Genomic_DNA"/>
</dbReference>
<reference evidence="1 2" key="1">
    <citation type="submission" date="2024-04" db="EMBL/GenBank/DDBJ databases">
        <title>Tritrichomonas musculus Genome.</title>
        <authorList>
            <person name="Alves-Ferreira E."/>
            <person name="Grigg M."/>
            <person name="Lorenzi H."/>
            <person name="Galac M."/>
        </authorList>
    </citation>
    <scope>NUCLEOTIDE SEQUENCE [LARGE SCALE GENOMIC DNA]</scope>
    <source>
        <strain evidence="1 2">EAF2021</strain>
    </source>
</reference>
<dbReference type="Proteomes" id="UP001470230">
    <property type="component" value="Unassembled WGS sequence"/>
</dbReference>
<accession>A0ABR2IPL2</accession>
<proteinExistence type="predicted"/>
<comment type="caution">
    <text evidence="1">The sequence shown here is derived from an EMBL/GenBank/DDBJ whole genome shotgun (WGS) entry which is preliminary data.</text>
</comment>
<evidence type="ECO:0008006" key="3">
    <source>
        <dbReference type="Google" id="ProtNLM"/>
    </source>
</evidence>
<sequence>MDLDRLIYSTMIYTHNELYEFCKTHFGIHAVYFLSNFLVRIPEKNMEVVNSIFKKIPKNMYIFGVHLRFHRAGEYFAYSVEQVMNTVTPFLQLVEKKRPTIFALASDSEQLVSNFRSIFENNTITTDSIKRSDYDHVTALTDIAFIMMSNQCLLTYRSTFSFTIASRMGKRAYFYEKESPGVFQAGNSQATAVSMIYHQWDFNDWQTSRRFRLKPQHEEAIRYFFRYLAF</sequence>
<keyword evidence="2" id="KW-1185">Reference proteome</keyword>